<keyword evidence="5" id="KW-0029">Amino-acid transport</keyword>
<dbReference type="RefSeq" id="WP_066203200.1">
    <property type="nucleotide sequence ID" value="NZ_CBCSAS010000026.1"/>
</dbReference>
<evidence type="ECO:0000313" key="7">
    <source>
        <dbReference type="EMBL" id="MBT9282478.1"/>
    </source>
</evidence>
<dbReference type="GO" id="GO:0005524">
    <property type="term" value="F:ATP binding"/>
    <property type="evidence" value="ECO:0007669"/>
    <property type="project" value="UniProtKB-KW"/>
</dbReference>
<dbReference type="CDD" id="cd03224">
    <property type="entry name" value="ABC_TM1139_LivF_branched"/>
    <property type="match status" value="1"/>
</dbReference>
<evidence type="ECO:0000313" key="9">
    <source>
        <dbReference type="Proteomes" id="UP000243024"/>
    </source>
</evidence>
<dbReference type="InterPro" id="IPR027417">
    <property type="entry name" value="P-loop_NTPase"/>
</dbReference>
<dbReference type="SUPFAM" id="SSF52540">
    <property type="entry name" value="P-loop containing nucleoside triphosphate hydrolases"/>
    <property type="match status" value="1"/>
</dbReference>
<dbReference type="PANTHER" id="PTHR43820:SF4">
    <property type="entry name" value="HIGH-AFFINITY BRANCHED-CHAIN AMINO ACID TRANSPORT ATP-BINDING PROTEIN LIVF"/>
    <property type="match status" value="1"/>
</dbReference>
<organism evidence="8 9">
    <name type="scientific">Hydrogenibacillus schlegelii</name>
    <name type="common">Bacillus schlegelii</name>
    <dbReference type="NCBI Taxonomy" id="1484"/>
    <lineage>
        <taxon>Bacteria</taxon>
        <taxon>Bacillati</taxon>
        <taxon>Bacillota</taxon>
        <taxon>Bacilli</taxon>
        <taxon>Bacillales</taxon>
        <taxon>Bacillales Family X. Incertae Sedis</taxon>
        <taxon>Hydrogenibacillus</taxon>
    </lineage>
</organism>
<dbReference type="EMBL" id="JAHHQF010000059">
    <property type="protein sequence ID" value="MBT9282478.1"/>
    <property type="molecule type" value="Genomic_DNA"/>
</dbReference>
<dbReference type="EMBL" id="JXBB01000060">
    <property type="protein sequence ID" value="OAR03436.1"/>
    <property type="molecule type" value="Genomic_DNA"/>
</dbReference>
<dbReference type="AlphaFoldDB" id="A0A179IL87"/>
<dbReference type="Pfam" id="PF00005">
    <property type="entry name" value="ABC_tran"/>
    <property type="match status" value="1"/>
</dbReference>
<dbReference type="InterPro" id="IPR003593">
    <property type="entry name" value="AAA+_ATPase"/>
</dbReference>
<evidence type="ECO:0000256" key="1">
    <source>
        <dbReference type="ARBA" id="ARBA00005417"/>
    </source>
</evidence>
<keyword evidence="4 8" id="KW-0067">ATP-binding</keyword>
<keyword evidence="9" id="KW-1185">Reference proteome</keyword>
<evidence type="ECO:0000313" key="8">
    <source>
        <dbReference type="EMBL" id="OAR03436.1"/>
    </source>
</evidence>
<reference evidence="7" key="2">
    <citation type="journal article" date="2021" name="Microbiology">
        <title>Metagenomic Analysis of the Microbial Community in the Underground Coal Fire Area (Kemerovo Region, Russia) Revealed Predominance of Thermophilic Members of the Phyla Deinococcus-thermus, Aquificae, and Firmicutes.</title>
        <authorList>
            <person name="Kadnikov V."/>
            <person name="Mardanov A.V."/>
            <person name="Beletsky A.V."/>
            <person name="Karnachuk O.V."/>
            <person name="Ravin N.V."/>
        </authorList>
    </citation>
    <scope>NUCLEOTIDE SEQUENCE</scope>
    <source>
        <strain evidence="7">RBS10-49</strain>
    </source>
</reference>
<keyword evidence="3" id="KW-0547">Nucleotide-binding</keyword>
<dbReference type="PANTHER" id="PTHR43820">
    <property type="entry name" value="HIGH-AFFINITY BRANCHED-CHAIN AMINO ACID TRANSPORT ATP-BINDING PROTEIN LIVF"/>
    <property type="match status" value="1"/>
</dbReference>
<dbReference type="STRING" id="1484.SA87_01525"/>
<keyword evidence="2" id="KW-0813">Transport</keyword>
<proteinExistence type="inferred from homology"/>
<dbReference type="SMART" id="SM00382">
    <property type="entry name" value="AAA"/>
    <property type="match status" value="1"/>
</dbReference>
<dbReference type="GO" id="GO:0016887">
    <property type="term" value="F:ATP hydrolysis activity"/>
    <property type="evidence" value="ECO:0007669"/>
    <property type="project" value="InterPro"/>
</dbReference>
<name>A0A179IL87_HYDSH</name>
<sequence>MTALLRVESLTVAYGPVTAVRALDLAVGDGEIVALLGANGAGKTSTLRALSGLVRPVGGRIRFAGEDVTGLPPDALVGRGIVHVPEGRQVFGPLSVLENLELGGFTQRKDRAFLRETLAFVFELFPRLKERLHQPAGTLSGGEQQMLAIARGLMSRPRLLLLDEPSMGLAPIVVQDIFRTLRAINGRGTAILIVEQNAKAALALAHRAVVLELGEKVLEGPSEALASDPRVVDAYLAQAEGRR</sequence>
<evidence type="ECO:0000256" key="5">
    <source>
        <dbReference type="ARBA" id="ARBA00022970"/>
    </source>
</evidence>
<accession>A0A179IL87</accession>
<protein>
    <submittedName>
        <fullName evidence="8">ABC transporter ATP-binding protein</fullName>
    </submittedName>
</protein>
<evidence type="ECO:0000256" key="3">
    <source>
        <dbReference type="ARBA" id="ARBA00022741"/>
    </source>
</evidence>
<gene>
    <name evidence="7" type="ORF">KM312_07465</name>
    <name evidence="8" type="ORF">SA87_01525</name>
</gene>
<comment type="similarity">
    <text evidence="1">Belongs to the ABC transporter superfamily.</text>
</comment>
<dbReference type="Gene3D" id="3.40.50.300">
    <property type="entry name" value="P-loop containing nucleotide triphosphate hydrolases"/>
    <property type="match status" value="1"/>
</dbReference>
<evidence type="ECO:0000256" key="4">
    <source>
        <dbReference type="ARBA" id="ARBA00022840"/>
    </source>
</evidence>
<reference evidence="8 9" key="1">
    <citation type="submission" date="2015-09" db="EMBL/GenBank/DDBJ databases">
        <title>Draft genome sequence of Hydrogenibacillus schlegelii DSM 2000.</title>
        <authorList>
            <person name="Hemp J."/>
        </authorList>
    </citation>
    <scope>NUCLEOTIDE SEQUENCE [LARGE SCALE GENOMIC DNA]</scope>
    <source>
        <strain evidence="8 9">MA 48</strain>
    </source>
</reference>
<comment type="caution">
    <text evidence="8">The sequence shown here is derived from an EMBL/GenBank/DDBJ whole genome shotgun (WGS) entry which is preliminary data.</text>
</comment>
<dbReference type="Proteomes" id="UP000243024">
    <property type="component" value="Unassembled WGS sequence"/>
</dbReference>
<dbReference type="GO" id="GO:0015658">
    <property type="term" value="F:branched-chain amino acid transmembrane transporter activity"/>
    <property type="evidence" value="ECO:0007669"/>
    <property type="project" value="TreeGrafter"/>
</dbReference>
<dbReference type="Proteomes" id="UP000748108">
    <property type="component" value="Unassembled WGS sequence"/>
</dbReference>
<evidence type="ECO:0000256" key="2">
    <source>
        <dbReference type="ARBA" id="ARBA00022448"/>
    </source>
</evidence>
<feature type="domain" description="ABC transporter" evidence="6">
    <location>
        <begin position="5"/>
        <end position="238"/>
    </location>
</feature>
<dbReference type="OrthoDB" id="9776369at2"/>
<dbReference type="InterPro" id="IPR052156">
    <property type="entry name" value="BCAA_Transport_ATP-bd_LivF"/>
</dbReference>
<dbReference type="PROSITE" id="PS50893">
    <property type="entry name" value="ABC_TRANSPORTER_2"/>
    <property type="match status" value="1"/>
</dbReference>
<dbReference type="GO" id="GO:0015807">
    <property type="term" value="P:L-amino acid transport"/>
    <property type="evidence" value="ECO:0007669"/>
    <property type="project" value="TreeGrafter"/>
</dbReference>
<dbReference type="PROSITE" id="PS00211">
    <property type="entry name" value="ABC_TRANSPORTER_1"/>
    <property type="match status" value="1"/>
</dbReference>
<evidence type="ECO:0000259" key="6">
    <source>
        <dbReference type="PROSITE" id="PS50893"/>
    </source>
</evidence>
<dbReference type="InterPro" id="IPR003439">
    <property type="entry name" value="ABC_transporter-like_ATP-bd"/>
</dbReference>
<dbReference type="InterPro" id="IPR017871">
    <property type="entry name" value="ABC_transporter-like_CS"/>
</dbReference>